<dbReference type="AlphaFoldDB" id="A0A543N7K6"/>
<organism evidence="4 5">
    <name type="scientific">Haloactinospora alba</name>
    <dbReference type="NCBI Taxonomy" id="405555"/>
    <lineage>
        <taxon>Bacteria</taxon>
        <taxon>Bacillati</taxon>
        <taxon>Actinomycetota</taxon>
        <taxon>Actinomycetes</taxon>
        <taxon>Streptosporangiales</taxon>
        <taxon>Nocardiopsidaceae</taxon>
        <taxon>Haloactinospora</taxon>
    </lineage>
</organism>
<dbReference type="InterPro" id="IPR006827">
    <property type="entry name" value="Lant_deHydtase_N"/>
</dbReference>
<feature type="domain" description="Lantibiotic dehydratase N-terminal" evidence="2">
    <location>
        <begin position="84"/>
        <end position="730"/>
    </location>
</feature>
<protein>
    <submittedName>
        <fullName evidence="4">Thiopeptide-type bacteriocin biosynthesis protein</fullName>
    </submittedName>
</protein>
<proteinExistence type="predicted"/>
<evidence type="ECO:0000313" key="5">
    <source>
        <dbReference type="Proteomes" id="UP000317422"/>
    </source>
</evidence>
<gene>
    <name evidence="4" type="ORF">FHX37_4539</name>
</gene>
<dbReference type="EMBL" id="VFQC01000003">
    <property type="protein sequence ID" value="TQN27809.1"/>
    <property type="molecule type" value="Genomic_DNA"/>
</dbReference>
<dbReference type="InterPro" id="IPR023809">
    <property type="entry name" value="Thiopep_bacteriocin_synth_dom"/>
</dbReference>
<feature type="domain" description="Thiopeptide-type bacteriocin biosynthesis" evidence="3">
    <location>
        <begin position="799"/>
        <end position="1051"/>
    </location>
</feature>
<evidence type="ECO:0000259" key="3">
    <source>
        <dbReference type="Pfam" id="PF14028"/>
    </source>
</evidence>
<evidence type="ECO:0000259" key="2">
    <source>
        <dbReference type="Pfam" id="PF04738"/>
    </source>
</evidence>
<accession>A0A543N7K6</accession>
<feature type="region of interest" description="Disordered" evidence="1">
    <location>
        <begin position="769"/>
        <end position="789"/>
    </location>
</feature>
<dbReference type="OrthoDB" id="1273722at2"/>
<keyword evidence="5" id="KW-1185">Reference proteome</keyword>
<sequence length="1066" mass="118880">MRKRLPRHGVLAHFRSPPDAWWRTAATRLLSLVSGVLRLYTCVDAAVVRASAHCGNVAAWPDLRGDTSGRVAIWRQWVTRLWRQPEFAAAVTLASPVLAQRVREVCTGSRQRPKQVRRVVESLARYVLRADNRATPFGLFAGVAPVELGDGLVSHWDENHRAVARADAEWLADVATRLENCPQLRDQLLVVASNLAFVRDTRVVVGCQISQPHRPTPAEVSIRNTTAVQTVLSEASSPIAIGTLTEKVRVRFPDTPVSVVTGMVDELLSQRFLITDLRPPMSATDPLDHLLGVIETVDTTVLPTETARLVHELRRIQAELSRHNHTCPPERQRETRNAVTARMARLATKDPPVAADLRVDSTLRLPPAVQREAETAAQTLTRLSPHPHGTPEWADYHLRFLERYGIGARVPVMELLNPATGLGFPAGYRDSHLPPPQQQHVSERDRQLLALAQHAAMERNLEVVLDEETLTRLAGTTPTAPPHTELSFRLHAPAPQALWQGAFDLAVTGASRAAGTMAGRFLDLFAPADRQRMTTAYTQLPTTVENAAPVQVCCPPLYPGTDNVARAPEVLARTVPLAEPPTPTTEPVPLEDLIVTADTERLALMSLSRGQVVDPLMFNAVEHTTHTHPLARFLCEINNARAASCTLFSWGTASHLPFVPRLRYGRTILAPAQWRLTPNDLPDSRTPWPQWQEEFSRWRQHRRVPDEVNLGHGDRRLRLNLEEPAHQHLLRSELDRNTNTLLREAPPAEAFGWCHGRAHEIVVPLATTRRPAPQPTTPADHPAPTVNRDHGHLPGADGWLYAKLYAPPEQHATILTRHLPRLLADWEHPPEWWFMRYRDPHPHLRLRIRTTPETFADIAQRLSAWVEKLRHHGLTGRLQMDTYYPETGRFGTGTAMDAAEEVFIADSTAALAQLHYLAPNRPLAAQALTAASMVDLATALAESPSSGMRWLIDRIDTTSTPAPDRTIRTQTLQLTGVYDDHSALHALPGTEAITTAWHHRRTALATYRAALDEQQHRPERMLPALLHLHHVRMSGIAPDDERTCLHLARAAALSWTNRHPGNHHAP</sequence>
<comment type="caution">
    <text evidence="4">The sequence shown here is derived from an EMBL/GenBank/DDBJ whole genome shotgun (WGS) entry which is preliminary data.</text>
</comment>
<evidence type="ECO:0000256" key="1">
    <source>
        <dbReference type="SAM" id="MobiDB-lite"/>
    </source>
</evidence>
<dbReference type="Pfam" id="PF14028">
    <property type="entry name" value="Lant_dehydr_C"/>
    <property type="match status" value="1"/>
</dbReference>
<reference evidence="4 5" key="1">
    <citation type="submission" date="2019-06" db="EMBL/GenBank/DDBJ databases">
        <title>Sequencing the genomes of 1000 actinobacteria strains.</title>
        <authorList>
            <person name="Klenk H.-P."/>
        </authorList>
    </citation>
    <scope>NUCLEOTIDE SEQUENCE [LARGE SCALE GENOMIC DNA]</scope>
    <source>
        <strain evidence="4 5">DSM 45015</strain>
    </source>
</reference>
<name>A0A543N7K6_9ACTN</name>
<dbReference type="Pfam" id="PF04738">
    <property type="entry name" value="Lant_dehydr_N"/>
    <property type="match status" value="1"/>
</dbReference>
<dbReference type="Proteomes" id="UP000317422">
    <property type="component" value="Unassembled WGS sequence"/>
</dbReference>
<evidence type="ECO:0000313" key="4">
    <source>
        <dbReference type="EMBL" id="TQN27809.1"/>
    </source>
</evidence>
<dbReference type="NCBIfam" id="TIGR03891">
    <property type="entry name" value="thiopep_ocin"/>
    <property type="match status" value="1"/>
</dbReference>